<dbReference type="AlphaFoldDB" id="Q4SVD9"/>
<evidence type="ECO:0000256" key="4">
    <source>
        <dbReference type="ARBA" id="ARBA00022737"/>
    </source>
</evidence>
<keyword evidence="4" id="KW-0677">Repeat</keyword>
<dbReference type="PRINTS" id="PR00837">
    <property type="entry name" value="V5TPXLIKE"/>
</dbReference>
<dbReference type="SMART" id="SM00198">
    <property type="entry name" value="SCP"/>
    <property type="match status" value="1"/>
</dbReference>
<dbReference type="InterPro" id="IPR051957">
    <property type="entry name" value="CRISP-LCCL_domain"/>
</dbReference>
<evidence type="ECO:0000256" key="5">
    <source>
        <dbReference type="ARBA" id="ARBA00023157"/>
    </source>
</evidence>
<dbReference type="Pfam" id="PF00188">
    <property type="entry name" value="CAP"/>
    <property type="match status" value="1"/>
</dbReference>
<dbReference type="PROSITE" id="PS50820">
    <property type="entry name" value="LCCL"/>
    <property type="match status" value="2"/>
</dbReference>
<dbReference type="InterPro" id="IPR018244">
    <property type="entry name" value="Allrgn_V5/Tpx1_CS"/>
</dbReference>
<organism evidence="9">
    <name type="scientific">Tetraodon nigroviridis</name>
    <name type="common">Spotted green pufferfish</name>
    <name type="synonym">Chelonodon nigroviridis</name>
    <dbReference type="NCBI Taxonomy" id="99883"/>
    <lineage>
        <taxon>Eukaryota</taxon>
        <taxon>Metazoa</taxon>
        <taxon>Chordata</taxon>
        <taxon>Craniata</taxon>
        <taxon>Vertebrata</taxon>
        <taxon>Euteleostomi</taxon>
        <taxon>Actinopterygii</taxon>
        <taxon>Neopterygii</taxon>
        <taxon>Teleostei</taxon>
        <taxon>Neoteleostei</taxon>
        <taxon>Acanthomorphata</taxon>
        <taxon>Eupercaria</taxon>
        <taxon>Tetraodontiformes</taxon>
        <taxon>Tetradontoidea</taxon>
        <taxon>Tetraodontidae</taxon>
        <taxon>Tetraodon</taxon>
    </lineage>
</organism>
<dbReference type="PANTHER" id="PTHR31331">
    <property type="entry name" value="LCCL DOMAIN PROTEIN (AFU_ORTHOLOGUE AFUA_5G08630)"/>
    <property type="match status" value="1"/>
</dbReference>
<comment type="caution">
    <text evidence="9">The sequence shown here is derived from an EMBL/GenBank/DDBJ whole genome shotgun (WGS) entry which is preliminary data.</text>
</comment>
<dbReference type="OrthoDB" id="414826at2759"/>
<dbReference type="Gene3D" id="2.170.130.20">
    <property type="entry name" value="LCCL-like domain"/>
    <property type="match status" value="2"/>
</dbReference>
<dbReference type="PROSITE" id="PS01010">
    <property type="entry name" value="CRISP_2"/>
    <property type="match status" value="1"/>
</dbReference>
<keyword evidence="5" id="KW-1015">Disulfide bond</keyword>
<dbReference type="SMART" id="SM00603">
    <property type="entry name" value="LCCL"/>
    <property type="match status" value="2"/>
</dbReference>
<dbReference type="SUPFAM" id="SSF55797">
    <property type="entry name" value="PR-1-like"/>
    <property type="match status" value="1"/>
</dbReference>
<evidence type="ECO:0000256" key="3">
    <source>
        <dbReference type="ARBA" id="ARBA00022729"/>
    </source>
</evidence>
<proteinExistence type="predicted"/>
<dbReference type="Gene3D" id="3.40.33.10">
    <property type="entry name" value="CAP"/>
    <property type="match status" value="1"/>
</dbReference>
<accession>Q4SVD9</accession>
<feature type="domain" description="LCCL" evidence="8">
    <location>
        <begin position="498"/>
        <end position="539"/>
    </location>
</feature>
<dbReference type="InterPro" id="IPR035940">
    <property type="entry name" value="CAP_sf"/>
</dbReference>
<name>Q4SVD9_TETNG</name>
<sequence length="633" mass="70451">WVRAAGLLLCLAQSILAVIQNGSTPLQSILDQYWDKDEDWWQARPRGRRAISEGDMHLILDLHNKLRGQVHPPASNMEHMVWDYDLERSAEHWAHSCRWEHGPSHLLTQMGQNLGAHWGRCVPVWGACPLTPDRQMSQRLLKLRSRPALFDVFRDRPPTYHVQAWYDEVRYYSYPYSQECDPHCPFRCSGPVCTHYTQVSGVCNRPWPTGADRACPCPLLVFHGQLVWATSSRIGCAINVCYNMNVWGMIWAKAVYLVCNYSPPGNWWGHAPYKYGAPCSACPASYAGGCRDNLCYKGGAIDRRPAPETEETNYIEAEAEAEPGSDGGPGPGGQTPNSSPSQHPVRKQFVSTEQMSQQVNCDTKLRDQCKGTTCNRYECLPGCLERPGKVIGTGFYDMQSSVCGAALHSGVIDNDGGWLDVTRLGRKQPFIKSYRNGIQSVGLFCPRNCLHHSGARVFGTRYYSDVGGSSSLCWAPQLSSTTCGPLDVCVCVCVFQKSSICRAAIHAGVIRNESGGYVDVMLMDKRKQYGGSSQNGITSERYGSTGHGGVQICGEFRSSRYTFSNTVALTFLLQLTKPEWWQSLQSVCSDLKTDSSQRTHGHPASHQLRVSAGRGWMKTGRIQPPQWYQTGPD</sequence>
<dbReference type="PANTHER" id="PTHR31331:SF9">
    <property type="entry name" value="CYSTEINE-RICH SECRETORY PROTEIN LCCL DOMAIN-CONTAINING 1"/>
    <property type="match status" value="1"/>
</dbReference>
<feature type="signal peptide" evidence="7">
    <location>
        <begin position="1"/>
        <end position="17"/>
    </location>
</feature>
<evidence type="ECO:0000256" key="2">
    <source>
        <dbReference type="ARBA" id="ARBA00022525"/>
    </source>
</evidence>
<comment type="subcellular location">
    <subcellularLocation>
        <location evidence="1">Secreted</location>
    </subcellularLocation>
</comment>
<evidence type="ECO:0000256" key="6">
    <source>
        <dbReference type="SAM" id="MobiDB-lite"/>
    </source>
</evidence>
<evidence type="ECO:0000259" key="8">
    <source>
        <dbReference type="PROSITE" id="PS50820"/>
    </source>
</evidence>
<feature type="chain" id="PRO_5004244361" evidence="7">
    <location>
        <begin position="18"/>
        <end position="633"/>
    </location>
</feature>
<evidence type="ECO:0000256" key="7">
    <source>
        <dbReference type="SAM" id="SignalP"/>
    </source>
</evidence>
<reference evidence="9" key="2">
    <citation type="submission" date="2004-02" db="EMBL/GenBank/DDBJ databases">
        <authorList>
            <consortium name="Genoscope"/>
            <consortium name="Whitehead Institute Centre for Genome Research"/>
        </authorList>
    </citation>
    <scope>NUCLEOTIDE SEQUENCE</scope>
</reference>
<feature type="region of interest" description="Disordered" evidence="6">
    <location>
        <begin position="319"/>
        <end position="349"/>
    </location>
</feature>
<dbReference type="InterPro" id="IPR014044">
    <property type="entry name" value="CAP_dom"/>
</dbReference>
<protein>
    <submittedName>
        <fullName evidence="9">(spotted green pufferfish) hypothetical protein</fullName>
    </submittedName>
</protein>
<dbReference type="SUPFAM" id="SSF69848">
    <property type="entry name" value="LCCL domain"/>
    <property type="match status" value="2"/>
</dbReference>
<evidence type="ECO:0000256" key="1">
    <source>
        <dbReference type="ARBA" id="ARBA00004613"/>
    </source>
</evidence>
<dbReference type="InterPro" id="IPR036609">
    <property type="entry name" value="LCCL_sf"/>
</dbReference>
<evidence type="ECO:0000313" key="9">
    <source>
        <dbReference type="EMBL" id="CAF95393.1"/>
    </source>
</evidence>
<dbReference type="InterPro" id="IPR004043">
    <property type="entry name" value="LCCL"/>
</dbReference>
<feature type="domain" description="LCCL" evidence="8">
    <location>
        <begin position="355"/>
        <end position="450"/>
    </location>
</feature>
<feature type="region of interest" description="Disordered" evidence="6">
    <location>
        <begin position="593"/>
        <end position="633"/>
    </location>
</feature>
<keyword evidence="2" id="KW-0964">Secreted</keyword>
<dbReference type="KEGG" id="tng:GSTEN00012032G001"/>
<dbReference type="GO" id="GO:0005576">
    <property type="term" value="C:extracellular region"/>
    <property type="evidence" value="ECO:0007669"/>
    <property type="project" value="UniProtKB-SubCell"/>
</dbReference>
<dbReference type="FunFam" id="2.170.130.20:FF:000001">
    <property type="entry name" value="Cysteine-rich secretory protein LCCL domain-containing 1"/>
    <property type="match status" value="1"/>
</dbReference>
<dbReference type="Pfam" id="PF03815">
    <property type="entry name" value="LCCL"/>
    <property type="match status" value="2"/>
</dbReference>
<dbReference type="EMBL" id="CAAE01013763">
    <property type="protein sequence ID" value="CAF95393.1"/>
    <property type="molecule type" value="Genomic_DNA"/>
</dbReference>
<feature type="non-terminal residue" evidence="9">
    <location>
        <position position="633"/>
    </location>
</feature>
<gene>
    <name evidence="9" type="ORF">GSTENG00012032001</name>
</gene>
<reference evidence="9" key="1">
    <citation type="journal article" date="2004" name="Nature">
        <title>Genome duplication in the teleost fish Tetraodon nigroviridis reveals the early vertebrate proto-karyotype.</title>
        <authorList>
            <person name="Jaillon O."/>
            <person name="Aury J.-M."/>
            <person name="Brunet F."/>
            <person name="Petit J.-L."/>
            <person name="Stange-Thomann N."/>
            <person name="Mauceli E."/>
            <person name="Bouneau L."/>
            <person name="Fischer C."/>
            <person name="Ozouf-Costaz C."/>
            <person name="Bernot A."/>
            <person name="Nicaud S."/>
            <person name="Jaffe D."/>
            <person name="Fisher S."/>
            <person name="Lutfalla G."/>
            <person name="Dossat C."/>
            <person name="Segurens B."/>
            <person name="Dasilva C."/>
            <person name="Salanoubat M."/>
            <person name="Levy M."/>
            <person name="Boudet N."/>
            <person name="Castellano S."/>
            <person name="Anthouard V."/>
            <person name="Jubin C."/>
            <person name="Castelli V."/>
            <person name="Katinka M."/>
            <person name="Vacherie B."/>
            <person name="Biemont C."/>
            <person name="Skalli Z."/>
            <person name="Cattolico L."/>
            <person name="Poulain J."/>
            <person name="De Berardinis V."/>
            <person name="Cruaud C."/>
            <person name="Duprat S."/>
            <person name="Brottier P."/>
            <person name="Coutanceau J.-P."/>
            <person name="Gouzy J."/>
            <person name="Parra G."/>
            <person name="Lardier G."/>
            <person name="Chapple C."/>
            <person name="McKernan K.J."/>
            <person name="McEwan P."/>
            <person name="Bosak S."/>
            <person name="Kellis M."/>
            <person name="Volff J.-N."/>
            <person name="Guigo R."/>
            <person name="Zody M.C."/>
            <person name="Mesirov J."/>
            <person name="Lindblad-Toh K."/>
            <person name="Birren B."/>
            <person name="Nusbaum C."/>
            <person name="Kahn D."/>
            <person name="Robinson-Rechavi M."/>
            <person name="Laudet V."/>
            <person name="Schachter V."/>
            <person name="Quetier F."/>
            <person name="Saurin W."/>
            <person name="Scarpelli C."/>
            <person name="Wincker P."/>
            <person name="Lander E.S."/>
            <person name="Weissenbach J."/>
            <person name="Roest Crollius H."/>
        </authorList>
    </citation>
    <scope>NUCLEOTIDE SEQUENCE [LARGE SCALE GENOMIC DNA]</scope>
</reference>
<dbReference type="InterPro" id="IPR001283">
    <property type="entry name" value="CRISP-related"/>
</dbReference>
<keyword evidence="3 7" id="KW-0732">Signal</keyword>